<comment type="similarity">
    <text evidence="1">Belongs to the intimin/invasin family.</text>
</comment>
<dbReference type="InterPro" id="IPR008964">
    <property type="entry name" value="Invasin/intimin_cell_adhesion"/>
</dbReference>
<reference evidence="3 4" key="1">
    <citation type="journal article" date="2012" name="Science">
        <title>Ecological populations of bacteria act as socially cohesive units of antibiotic production and resistance.</title>
        <authorList>
            <person name="Cordero O.X."/>
            <person name="Wildschutte H."/>
            <person name="Kirkup B."/>
            <person name="Proehl S."/>
            <person name="Ngo L."/>
            <person name="Hussain F."/>
            <person name="Le Roux F."/>
            <person name="Mincer T."/>
            <person name="Polz M.F."/>
        </authorList>
    </citation>
    <scope>NUCLEOTIDE SEQUENCE [LARGE SCALE GENOMIC DNA]</scope>
    <source>
        <strain evidence="3 4">ZF-129</strain>
    </source>
</reference>
<dbReference type="EMBL" id="AJYQ02000105">
    <property type="protein sequence ID" value="OEE33257.1"/>
    <property type="molecule type" value="Genomic_DNA"/>
</dbReference>
<dbReference type="OrthoDB" id="5905621at2"/>
<gene>
    <name evidence="3" type="ORF">A1QO_09905</name>
</gene>
<name>A0A1E5BDM2_9VIBR</name>
<dbReference type="Proteomes" id="UP000094741">
    <property type="component" value="Unassembled WGS sequence"/>
</dbReference>
<feature type="domain" description="Big-1" evidence="2">
    <location>
        <begin position="478"/>
        <end position="567"/>
    </location>
</feature>
<accession>A0A1E5BDM2</accession>
<organism evidence="3 4">
    <name type="scientific">Vibrio genomosp. F10 str. ZF-129</name>
    <dbReference type="NCBI Taxonomy" id="1187848"/>
    <lineage>
        <taxon>Bacteria</taxon>
        <taxon>Pseudomonadati</taxon>
        <taxon>Pseudomonadota</taxon>
        <taxon>Gammaproteobacteria</taxon>
        <taxon>Vibrionales</taxon>
        <taxon>Vibrionaceae</taxon>
        <taxon>Vibrio</taxon>
    </lineage>
</organism>
<dbReference type="STRING" id="1187848.A1QO_09905"/>
<dbReference type="eggNOG" id="COG5492">
    <property type="taxonomic scope" value="Bacteria"/>
</dbReference>
<dbReference type="PROSITE" id="PS51127">
    <property type="entry name" value="BIG1"/>
    <property type="match status" value="1"/>
</dbReference>
<proteinExistence type="inferred from homology"/>
<dbReference type="InterPro" id="IPR013783">
    <property type="entry name" value="Ig-like_fold"/>
</dbReference>
<evidence type="ECO:0000313" key="3">
    <source>
        <dbReference type="EMBL" id="OEE33257.1"/>
    </source>
</evidence>
<dbReference type="Pfam" id="PF02369">
    <property type="entry name" value="Big_1"/>
    <property type="match status" value="1"/>
</dbReference>
<dbReference type="RefSeq" id="WP_017041041.1">
    <property type="nucleotide sequence ID" value="NZ_AJYQ02000105.1"/>
</dbReference>
<sequence>MVIFNTTHYIHPIIAVMVTATLVGCGDKEPGQTSNSTVQSKQDYSITALDLFVSTGLDNTYEVDLSSKVFTEQGAGFQVTEVDVLSKTNNCQIQSITKSGFIVQASEAKVCDYRYYVQATHSIDSKATYANEVSTSAIGRVAVSAEPDGTILTPLSTTTLVDTTIAFNIEEALLNVGYVLSENYDLVELTLPFSTPGSVQQDLIDDRVFDYTPALGYTGVDRILYSFEDPANNLVLMGSIDIAIGYHANQGFTVEYNGTLDERVNVNELVNIDISQFVSSDDGDDYQLVYVNVFNAIATSKDPDNTANKAITFKANRSGYYYVSFAVSDHNGAYEMGLFRVEVIDPSQSARWDGIHLGVDYFTPPPTALDALGSSVPYTSTALDSGYEPAIEMAQYSLSSALRYCASLDGNLATPKELDALRADTNVSLDHDWPTQSPYLAYNPIDDAVLSYQMPTGPILNVVDNSAFYVTCVKQGVIEVLAQSDTEAIANGIDTAVVSVKVVLAGSPAEGVNVYAESDSNDVMFSDRALTGSDGVASFILTSLKSENVQLTVSYNGVKTSHTVQFIGDEKTAQLTSEATQNFAFYTSQLGNQITARLNDENVNPVVGYQIDFTVTPENHPDTSAPVLPIISNENTETDANGEQRLRIKWDPSYITPSTGMTFSVKSSYLTTEGNPIQSLSNVTFTAPLVPICGGQLNDTNPENAKGACLKVISINNGLWFTSSPSLAALTLLEYEKQNTKDNEGRTYASIYNYTEYSQLGPSNGQFAKFRQDGVNVLPPNNSAEGQAGSGGQLDRWCQHLATIYFAGRESWRRPTKDELFTFASEKGDLFIEFGWPVGLYTWTSTLDEFGYNYYVVNIQEDIISYNIPDADHLASCVSD</sequence>
<protein>
    <recommendedName>
        <fullName evidence="2">Big-1 domain-containing protein</fullName>
    </recommendedName>
</protein>
<dbReference type="Gene3D" id="2.60.40.10">
    <property type="entry name" value="Immunoglobulins"/>
    <property type="match status" value="1"/>
</dbReference>
<dbReference type="SUPFAM" id="SSF49373">
    <property type="entry name" value="Invasin/intimin cell-adhesion fragments"/>
    <property type="match status" value="1"/>
</dbReference>
<evidence type="ECO:0000313" key="4">
    <source>
        <dbReference type="Proteomes" id="UP000094741"/>
    </source>
</evidence>
<comment type="caution">
    <text evidence="3">The sequence shown here is derived from an EMBL/GenBank/DDBJ whole genome shotgun (WGS) entry which is preliminary data.</text>
</comment>
<dbReference type="InterPro" id="IPR003344">
    <property type="entry name" value="Big_1_dom"/>
</dbReference>
<dbReference type="AlphaFoldDB" id="A0A1E5BDM2"/>
<evidence type="ECO:0000256" key="1">
    <source>
        <dbReference type="ARBA" id="ARBA00010116"/>
    </source>
</evidence>
<evidence type="ECO:0000259" key="2">
    <source>
        <dbReference type="PROSITE" id="PS51127"/>
    </source>
</evidence>